<dbReference type="Gene3D" id="2.40.160.10">
    <property type="entry name" value="Porin"/>
    <property type="match status" value="1"/>
</dbReference>
<evidence type="ECO:0000256" key="9">
    <source>
        <dbReference type="ARBA" id="ARBA00023136"/>
    </source>
</evidence>
<dbReference type="InterPro" id="IPR023614">
    <property type="entry name" value="Porin_dom_sf"/>
</dbReference>
<keyword evidence="7" id="KW-0406">Ion transport</keyword>
<dbReference type="InterPro" id="IPR033900">
    <property type="entry name" value="Gram_neg_porin_domain"/>
</dbReference>
<evidence type="ECO:0000256" key="5">
    <source>
        <dbReference type="ARBA" id="ARBA00022692"/>
    </source>
</evidence>
<keyword evidence="10" id="KW-0998">Cell outer membrane</keyword>
<evidence type="ECO:0000256" key="6">
    <source>
        <dbReference type="ARBA" id="ARBA00022729"/>
    </source>
</evidence>
<keyword evidence="9" id="KW-0472">Membrane</keyword>
<evidence type="ECO:0000256" key="8">
    <source>
        <dbReference type="ARBA" id="ARBA00023114"/>
    </source>
</evidence>
<dbReference type="EMBL" id="PVLR01000024">
    <property type="protein sequence ID" value="PRD68716.1"/>
    <property type="molecule type" value="Genomic_DNA"/>
</dbReference>
<keyword evidence="6 11" id="KW-0732">Signal</keyword>
<evidence type="ECO:0000259" key="12">
    <source>
        <dbReference type="Pfam" id="PF13609"/>
    </source>
</evidence>
<name>A0A2S9KE73_9BURK</name>
<evidence type="ECO:0000256" key="1">
    <source>
        <dbReference type="ARBA" id="ARBA00004571"/>
    </source>
</evidence>
<accession>A0A2S9KE73</accession>
<dbReference type="Pfam" id="PF13609">
    <property type="entry name" value="Porin_4"/>
    <property type="match status" value="1"/>
</dbReference>
<dbReference type="InterPro" id="IPR050298">
    <property type="entry name" value="Gram-neg_bact_OMP"/>
</dbReference>
<dbReference type="GO" id="GO:0009279">
    <property type="term" value="C:cell outer membrane"/>
    <property type="evidence" value="ECO:0007669"/>
    <property type="project" value="UniProtKB-SubCell"/>
</dbReference>
<dbReference type="Proteomes" id="UP000238326">
    <property type="component" value="Unassembled WGS sequence"/>
</dbReference>
<keyword evidence="8" id="KW-0626">Porin</keyword>
<dbReference type="OrthoDB" id="6975458at2"/>
<dbReference type="RefSeq" id="WP_105729675.1">
    <property type="nucleotide sequence ID" value="NZ_DAIPCI010000020.1"/>
</dbReference>
<dbReference type="GO" id="GO:0046930">
    <property type="term" value="C:pore complex"/>
    <property type="evidence" value="ECO:0007669"/>
    <property type="project" value="UniProtKB-KW"/>
</dbReference>
<evidence type="ECO:0000256" key="4">
    <source>
        <dbReference type="ARBA" id="ARBA00022452"/>
    </source>
</evidence>
<evidence type="ECO:0000313" key="14">
    <source>
        <dbReference type="Proteomes" id="UP000238326"/>
    </source>
</evidence>
<dbReference type="InterPro" id="IPR002299">
    <property type="entry name" value="Porin_Neis"/>
</dbReference>
<dbReference type="PRINTS" id="PR00184">
    <property type="entry name" value="NEISSPPORIN"/>
</dbReference>
<keyword evidence="5" id="KW-0812">Transmembrane</keyword>
<comment type="subunit">
    <text evidence="2">Homotrimer.</text>
</comment>
<proteinExistence type="predicted"/>
<evidence type="ECO:0000256" key="10">
    <source>
        <dbReference type="ARBA" id="ARBA00023237"/>
    </source>
</evidence>
<evidence type="ECO:0000256" key="3">
    <source>
        <dbReference type="ARBA" id="ARBA00022448"/>
    </source>
</evidence>
<dbReference type="AlphaFoldDB" id="A0A2S9KE73"/>
<comment type="subcellular location">
    <subcellularLocation>
        <location evidence="1">Cell outer membrane</location>
        <topology evidence="1">Multi-pass membrane protein</topology>
    </subcellularLocation>
</comment>
<feature type="domain" description="Porin" evidence="12">
    <location>
        <begin position="7"/>
        <end position="326"/>
    </location>
</feature>
<evidence type="ECO:0000256" key="11">
    <source>
        <dbReference type="SAM" id="SignalP"/>
    </source>
</evidence>
<evidence type="ECO:0000256" key="7">
    <source>
        <dbReference type="ARBA" id="ARBA00023065"/>
    </source>
</evidence>
<feature type="signal peptide" evidence="11">
    <location>
        <begin position="1"/>
        <end position="19"/>
    </location>
</feature>
<dbReference type="PANTHER" id="PTHR34501:SF9">
    <property type="entry name" value="MAJOR OUTER MEMBRANE PROTEIN P.IA"/>
    <property type="match status" value="1"/>
</dbReference>
<gene>
    <name evidence="13" type="ORF">C6P61_09430</name>
</gene>
<evidence type="ECO:0000313" key="13">
    <source>
        <dbReference type="EMBL" id="PRD68716.1"/>
    </source>
</evidence>
<sequence>MKKSLIALAVLAASGAAMAQSSVQLYGIVDAYVGSTKDTIKSATAESQTVVGSGGLKSNRWGMKGSEDLGGGLKAGFKLEQRFKSDTGEQDGVAFKGESSINLSGNFGAVALGRMGTPYDDLRGKTNPIADTNISPVGDTIKNAKADYTDKTDNTVAYVSPTFNGFSGAVAVSFGENKTNVADATSHSSLKLQYANGPLLVGYGFQKEESQLTAGTPAAATGQTEDKTFNLLAASYDFGVAKLVGGYQTLEIESKGVKQGDNDSLYFGVQAPVAKNINVFFGYAGSEYDAVTGTDYKATGFTLAANYVLSKRTDAYVGYKQIKKENDTTGADMGKVKTLAVGVRHTF</sequence>
<dbReference type="GO" id="GO:0006811">
    <property type="term" value="P:monoatomic ion transport"/>
    <property type="evidence" value="ECO:0007669"/>
    <property type="project" value="UniProtKB-KW"/>
</dbReference>
<comment type="caution">
    <text evidence="13">The sequence shown here is derived from an EMBL/GenBank/DDBJ whole genome shotgun (WGS) entry which is preliminary data.</text>
</comment>
<dbReference type="SUPFAM" id="SSF56935">
    <property type="entry name" value="Porins"/>
    <property type="match status" value="1"/>
</dbReference>
<organism evidence="13 14">
    <name type="scientific">Malikia spinosa</name>
    <dbReference type="NCBI Taxonomy" id="86180"/>
    <lineage>
        <taxon>Bacteria</taxon>
        <taxon>Pseudomonadati</taxon>
        <taxon>Pseudomonadota</taxon>
        <taxon>Betaproteobacteria</taxon>
        <taxon>Burkholderiales</taxon>
        <taxon>Comamonadaceae</taxon>
        <taxon>Malikia</taxon>
    </lineage>
</organism>
<protein>
    <submittedName>
        <fullName evidence="13">Porin</fullName>
    </submittedName>
</protein>
<keyword evidence="14" id="KW-1185">Reference proteome</keyword>
<evidence type="ECO:0000256" key="2">
    <source>
        <dbReference type="ARBA" id="ARBA00011233"/>
    </source>
</evidence>
<keyword evidence="3" id="KW-0813">Transport</keyword>
<dbReference type="CDD" id="cd00342">
    <property type="entry name" value="gram_neg_porins"/>
    <property type="match status" value="1"/>
</dbReference>
<feature type="chain" id="PRO_5015535010" evidence="11">
    <location>
        <begin position="20"/>
        <end position="347"/>
    </location>
</feature>
<keyword evidence="4" id="KW-1134">Transmembrane beta strand</keyword>
<dbReference type="GO" id="GO:0015288">
    <property type="term" value="F:porin activity"/>
    <property type="evidence" value="ECO:0007669"/>
    <property type="project" value="UniProtKB-KW"/>
</dbReference>
<dbReference type="PANTHER" id="PTHR34501">
    <property type="entry name" value="PROTEIN YDDL-RELATED"/>
    <property type="match status" value="1"/>
</dbReference>
<reference evidence="13 14" key="1">
    <citation type="submission" date="2018-03" db="EMBL/GenBank/DDBJ databases">
        <title>Comparative genomics illustrates the genes involved in a hyperalkaliphilic mechanisms of Serpentinomonas isolated from highly-alkaline calcium-rich serpentinized springs.</title>
        <authorList>
            <person name="Suzuki S."/>
            <person name="Ishii S."/>
            <person name="Walworth N."/>
            <person name="Bird L."/>
            <person name="Kuenen J.G."/>
            <person name="Nealson K.H."/>
        </authorList>
    </citation>
    <scope>NUCLEOTIDE SEQUENCE [LARGE SCALE GENOMIC DNA]</scope>
    <source>
        <strain evidence="13 14">83</strain>
    </source>
</reference>